<evidence type="ECO:0000256" key="6">
    <source>
        <dbReference type="SAM" id="MobiDB-lite"/>
    </source>
</evidence>
<evidence type="ECO:0000259" key="7">
    <source>
        <dbReference type="PROSITE" id="PS50089"/>
    </source>
</evidence>
<feature type="non-terminal residue" evidence="8">
    <location>
        <position position="437"/>
    </location>
</feature>
<dbReference type="PANTHER" id="PTHR22872">
    <property type="entry name" value="BTK-BINDING PROTEIN-RELATED"/>
    <property type="match status" value="1"/>
</dbReference>
<dbReference type="InterPro" id="IPR000408">
    <property type="entry name" value="Reg_chr_condens"/>
</dbReference>
<keyword evidence="9" id="KW-1185">Reference proteome</keyword>
<evidence type="ECO:0000256" key="5">
    <source>
        <dbReference type="PROSITE-ProRule" id="PRU00235"/>
    </source>
</evidence>
<proteinExistence type="predicted"/>
<evidence type="ECO:0000256" key="4">
    <source>
        <dbReference type="PROSITE-ProRule" id="PRU00175"/>
    </source>
</evidence>
<dbReference type="PROSITE" id="PS50089">
    <property type="entry name" value="ZF_RING_2"/>
    <property type="match status" value="1"/>
</dbReference>
<feature type="repeat" description="RCC1" evidence="5">
    <location>
        <begin position="275"/>
        <end position="328"/>
    </location>
</feature>
<feature type="repeat" description="RCC1" evidence="5">
    <location>
        <begin position="329"/>
        <end position="382"/>
    </location>
</feature>
<dbReference type="AlphaFoldDB" id="A0A7R9M6Q3"/>
<dbReference type="SUPFAM" id="SSF50985">
    <property type="entry name" value="RCC1/BLIP-II"/>
    <property type="match status" value="1"/>
</dbReference>
<dbReference type="SUPFAM" id="SSF57850">
    <property type="entry name" value="RING/U-box"/>
    <property type="match status" value="1"/>
</dbReference>
<reference evidence="8" key="1">
    <citation type="submission" date="2020-11" db="EMBL/GenBank/DDBJ databases">
        <authorList>
            <person name="Tran Van P."/>
        </authorList>
    </citation>
    <scope>NUCLEOTIDE SEQUENCE</scope>
</reference>
<dbReference type="GO" id="GO:0008270">
    <property type="term" value="F:zinc ion binding"/>
    <property type="evidence" value="ECO:0007669"/>
    <property type="project" value="UniProtKB-KW"/>
</dbReference>
<dbReference type="Pfam" id="PF00415">
    <property type="entry name" value="RCC1"/>
    <property type="match status" value="1"/>
</dbReference>
<feature type="repeat" description="RCC1" evidence="5">
    <location>
        <begin position="405"/>
        <end position="437"/>
    </location>
</feature>
<keyword evidence="3" id="KW-0862">Zinc</keyword>
<dbReference type="EMBL" id="CAJPVJ010008222">
    <property type="protein sequence ID" value="CAG2171790.1"/>
    <property type="molecule type" value="Genomic_DNA"/>
</dbReference>
<evidence type="ECO:0000313" key="9">
    <source>
        <dbReference type="Proteomes" id="UP000728032"/>
    </source>
</evidence>
<dbReference type="Gene3D" id="2.130.10.30">
    <property type="entry name" value="Regulator of chromosome condensation 1/beta-lactamase-inhibitor protein II"/>
    <property type="match status" value="1"/>
</dbReference>
<organism evidence="8">
    <name type="scientific">Oppiella nova</name>
    <dbReference type="NCBI Taxonomy" id="334625"/>
    <lineage>
        <taxon>Eukaryota</taxon>
        <taxon>Metazoa</taxon>
        <taxon>Ecdysozoa</taxon>
        <taxon>Arthropoda</taxon>
        <taxon>Chelicerata</taxon>
        <taxon>Arachnida</taxon>
        <taxon>Acari</taxon>
        <taxon>Acariformes</taxon>
        <taxon>Sarcoptiformes</taxon>
        <taxon>Oribatida</taxon>
        <taxon>Brachypylina</taxon>
        <taxon>Oppioidea</taxon>
        <taxon>Oppiidae</taxon>
        <taxon>Oppiella</taxon>
    </lineage>
</organism>
<dbReference type="Proteomes" id="UP000728032">
    <property type="component" value="Unassembled WGS sequence"/>
</dbReference>
<feature type="compositionally biased region" description="Basic residues" evidence="6">
    <location>
        <begin position="171"/>
        <end position="182"/>
    </location>
</feature>
<evidence type="ECO:0000313" key="8">
    <source>
        <dbReference type="EMBL" id="CAD7654603.1"/>
    </source>
</evidence>
<name>A0A7R9M6Q3_9ACAR</name>
<dbReference type="EMBL" id="OC923047">
    <property type="protein sequence ID" value="CAD7654603.1"/>
    <property type="molecule type" value="Genomic_DNA"/>
</dbReference>
<dbReference type="Pfam" id="PF13540">
    <property type="entry name" value="RCC1_2"/>
    <property type="match status" value="1"/>
</dbReference>
<sequence>MSGGYDSERFSGLQESDIEELSCGICLNIIKAPVIVPCCRQAFCHDCISDWLTDNNDCPLDRAPLTVDGLQKPPREMLLETMLGKLKISCDNKDYGCPEVVPLEDLDHHKANCEFKATQCPRCLCDKKPNHDCIEALMQLNRNANQEIQSLKHQTSFNMAAESDEKPLKQAPRRHLSNGQPLHHHQPLQFQLRLQYHLPLHYKSLLYQQWILMEIQQWFWVQNYILTYLCQVIMLKLVTLFKICDKIPDEVKQKVTLFHVFLSTNNGSNVIFITNYDFVYGLGDNCGGCLGMGHNIPVESPQIVQELCHKNIKQLYNGGNFVLAETTNNKLYAWGVNTCGQLARKLSKGSVYFKPEKLEYFNDKPIKQICCGFEHTLVLTHSGQVYGWGGNSSGQLGCGKLVDQGLVYSWGNNFQGMLGHNVPDECIDKPKFIPNLN</sequence>
<feature type="region of interest" description="Disordered" evidence="6">
    <location>
        <begin position="161"/>
        <end position="182"/>
    </location>
</feature>
<dbReference type="InterPro" id="IPR013083">
    <property type="entry name" value="Znf_RING/FYVE/PHD"/>
</dbReference>
<keyword evidence="2 4" id="KW-0479">Metal-binding</keyword>
<dbReference type="PROSITE" id="PS00626">
    <property type="entry name" value="RCC1_2"/>
    <property type="match status" value="1"/>
</dbReference>
<dbReference type="Pfam" id="PF13639">
    <property type="entry name" value="zf-RING_2"/>
    <property type="match status" value="1"/>
</dbReference>
<dbReference type="OrthoDB" id="6477069at2759"/>
<dbReference type="InterPro" id="IPR051625">
    <property type="entry name" value="Signaling_Regulatory_Domain"/>
</dbReference>
<dbReference type="PANTHER" id="PTHR22872:SF10">
    <property type="entry name" value="ULTRAVIOLET-B RECEPTOR UVR8"/>
    <property type="match status" value="1"/>
</dbReference>
<dbReference type="PROSITE" id="PS50012">
    <property type="entry name" value="RCC1_3"/>
    <property type="match status" value="3"/>
</dbReference>
<feature type="domain" description="RING-type" evidence="7">
    <location>
        <begin position="23"/>
        <end position="62"/>
    </location>
</feature>
<accession>A0A7R9M6Q3</accession>
<gene>
    <name evidence="8" type="ORF">ONB1V03_LOCUS11250</name>
</gene>
<evidence type="ECO:0000256" key="1">
    <source>
        <dbReference type="ARBA" id="ARBA00022737"/>
    </source>
</evidence>
<keyword evidence="1" id="KW-0677">Repeat</keyword>
<keyword evidence="2 4" id="KW-0863">Zinc-finger</keyword>
<evidence type="ECO:0000256" key="2">
    <source>
        <dbReference type="ARBA" id="ARBA00022771"/>
    </source>
</evidence>
<protein>
    <recommendedName>
        <fullName evidence="7">RING-type domain-containing protein</fullName>
    </recommendedName>
</protein>
<dbReference type="InterPro" id="IPR001841">
    <property type="entry name" value="Znf_RING"/>
</dbReference>
<dbReference type="SMART" id="SM00184">
    <property type="entry name" value="RING"/>
    <property type="match status" value="1"/>
</dbReference>
<dbReference type="Gene3D" id="3.30.40.10">
    <property type="entry name" value="Zinc/RING finger domain, C3HC4 (zinc finger)"/>
    <property type="match status" value="2"/>
</dbReference>
<dbReference type="InterPro" id="IPR009091">
    <property type="entry name" value="RCC1/BLIP-II"/>
</dbReference>
<dbReference type="SUPFAM" id="SSF49599">
    <property type="entry name" value="TRAF domain-like"/>
    <property type="match status" value="1"/>
</dbReference>
<evidence type="ECO:0000256" key="3">
    <source>
        <dbReference type="ARBA" id="ARBA00022833"/>
    </source>
</evidence>